<keyword evidence="2" id="KW-0732">Signal</keyword>
<evidence type="ECO:0000256" key="1">
    <source>
        <dbReference type="SAM" id="MobiDB-lite"/>
    </source>
</evidence>
<name>A0A8S0WB34_CYCAE</name>
<accession>A0A8S0WB34</accession>
<sequence length="167" mass="16619">MVALFAFALAALVSLPAALAEPTPFGLQARQSNIGFIPSQTPESCLQTTCKPLADIYAPGQCITFDCLCTDKVLDAMRTCVPCVVAANIVGWDQAVADRAIAGFIDACNNIGKTLSTSTSSASPSSSSSSSGGGSSTQTAAGGVSTAMSVNIAGLLLGVALGGIVLA</sequence>
<evidence type="ECO:0000313" key="4">
    <source>
        <dbReference type="Proteomes" id="UP000467700"/>
    </source>
</evidence>
<dbReference type="EMBL" id="CACVBS010000077">
    <property type="protein sequence ID" value="CAA7269338.1"/>
    <property type="molecule type" value="Genomic_DNA"/>
</dbReference>
<protein>
    <recommendedName>
        <fullName evidence="5">Extracellular membrane protein CFEM domain-containing protein</fullName>
    </recommendedName>
</protein>
<feature type="chain" id="PRO_5035933464" description="Extracellular membrane protein CFEM domain-containing protein" evidence="2">
    <location>
        <begin position="21"/>
        <end position="167"/>
    </location>
</feature>
<feature type="region of interest" description="Disordered" evidence="1">
    <location>
        <begin position="117"/>
        <end position="137"/>
    </location>
</feature>
<comment type="caution">
    <text evidence="3">The sequence shown here is derived from an EMBL/GenBank/DDBJ whole genome shotgun (WGS) entry which is preliminary data.</text>
</comment>
<reference evidence="3 4" key="1">
    <citation type="submission" date="2020-01" db="EMBL/GenBank/DDBJ databases">
        <authorList>
            <person name="Gupta K D."/>
        </authorList>
    </citation>
    <scope>NUCLEOTIDE SEQUENCE [LARGE SCALE GENOMIC DNA]</scope>
</reference>
<evidence type="ECO:0000313" key="3">
    <source>
        <dbReference type="EMBL" id="CAA7269338.1"/>
    </source>
</evidence>
<dbReference type="AlphaFoldDB" id="A0A8S0WB34"/>
<evidence type="ECO:0008006" key="5">
    <source>
        <dbReference type="Google" id="ProtNLM"/>
    </source>
</evidence>
<keyword evidence="4" id="KW-1185">Reference proteome</keyword>
<evidence type="ECO:0000256" key="2">
    <source>
        <dbReference type="SAM" id="SignalP"/>
    </source>
</evidence>
<dbReference type="OrthoDB" id="10368021at2759"/>
<gene>
    <name evidence="3" type="ORF">AAE3_LOCUS11535</name>
</gene>
<feature type="signal peptide" evidence="2">
    <location>
        <begin position="1"/>
        <end position="20"/>
    </location>
</feature>
<proteinExistence type="predicted"/>
<dbReference type="Proteomes" id="UP000467700">
    <property type="component" value="Unassembled WGS sequence"/>
</dbReference>
<organism evidence="3 4">
    <name type="scientific">Cyclocybe aegerita</name>
    <name type="common">Black poplar mushroom</name>
    <name type="synonym">Agrocybe aegerita</name>
    <dbReference type="NCBI Taxonomy" id="1973307"/>
    <lineage>
        <taxon>Eukaryota</taxon>
        <taxon>Fungi</taxon>
        <taxon>Dikarya</taxon>
        <taxon>Basidiomycota</taxon>
        <taxon>Agaricomycotina</taxon>
        <taxon>Agaricomycetes</taxon>
        <taxon>Agaricomycetidae</taxon>
        <taxon>Agaricales</taxon>
        <taxon>Agaricineae</taxon>
        <taxon>Bolbitiaceae</taxon>
        <taxon>Cyclocybe</taxon>
    </lineage>
</organism>